<dbReference type="SUPFAM" id="SSF102414">
    <property type="entry name" value="Alpha-2,3/8-sialyltransferase CstII"/>
    <property type="match status" value="1"/>
</dbReference>
<dbReference type="Proteomes" id="UP000078428">
    <property type="component" value="Unassembled WGS sequence"/>
</dbReference>
<dbReference type="Gene3D" id="3.90.1480.10">
    <property type="entry name" value="Alpha-2,3-sialyltransferase"/>
    <property type="match status" value="1"/>
</dbReference>
<dbReference type="EMBL" id="LWQT01000055">
    <property type="protein sequence ID" value="OAN50180.1"/>
    <property type="molecule type" value="Genomic_DNA"/>
</dbReference>
<keyword evidence="4" id="KW-1185">Reference proteome</keyword>
<feature type="domain" description="6-hydroxymethylpterin diphosphokinase MptE-like" evidence="1">
    <location>
        <begin position="263"/>
        <end position="410"/>
    </location>
</feature>
<dbReference type="AlphaFoldDB" id="A0A178MN32"/>
<protein>
    <recommendedName>
        <fullName evidence="5">Motility accessory factor Maf-2</fullName>
    </recommendedName>
</protein>
<evidence type="ECO:0000259" key="1">
    <source>
        <dbReference type="Pfam" id="PF01973"/>
    </source>
</evidence>
<feature type="domain" description="Glycosyltransferase Maf N-terminal" evidence="2">
    <location>
        <begin position="26"/>
        <end position="226"/>
    </location>
</feature>
<dbReference type="PANTHER" id="PTHR41786">
    <property type="entry name" value="MOTILITY ACCESSORY FACTOR MAF"/>
    <property type="match status" value="1"/>
</dbReference>
<dbReference type="Pfam" id="PF20157">
    <property type="entry name" value="Maf_flag10_N"/>
    <property type="match status" value="1"/>
</dbReference>
<dbReference type="PANTHER" id="PTHR41786:SF1">
    <property type="entry name" value="6-HYDROXYMETHYLPTERIN DIPHOSPHOKINASE MPTE-LIKE DOMAIN-CONTAINING PROTEIN"/>
    <property type="match status" value="1"/>
</dbReference>
<dbReference type="Pfam" id="PF01973">
    <property type="entry name" value="MptE-like"/>
    <property type="match status" value="1"/>
</dbReference>
<evidence type="ECO:0000313" key="3">
    <source>
        <dbReference type="EMBL" id="OAN50180.1"/>
    </source>
</evidence>
<sequence length="635" mass="68947">MRPYQNADRYKSNLRQLSRHGHLSGLPPLSSAATRLVIDGAGNLNVDIGGGNLLYPGDAQAAVERQVASFLETPSRCFCKPEEVFEDGAEVNWLYRSLRDRLASFPKAETQAPFAGFLVVFGLGLGHHVRMLAERLRFKALIVIETHDDFINHSLHVVDWAGLAQSLARSDRSLHFVRGPNLYGQIVSIINSDDYALLDGSYLYAHYQTPEYTDLIQKLFFKAKDLTMLPGWVEDQLLVFRNATANFARSGYWLQRARVPSRRRRPAFVIGAGPSLDKDLDDIKRCRDQVVVITASSGLKPCLENGIRPDIHCELENSPGLGDVAESLAAKYDLSGITLYATPSVDPRISPCFDKTVYFFRSGLSSTVFYGQGADHTPLAEPTSGNTAVYCALSLGFKEIYLFGLDFGARDPNHHHSRHSVYFTYEDEAELATYTPYQFDYTLPGNFGGAVNTGWLLNLGQTVVGQAIAQIGDARVMNCSDGCRIPGAAPLAAEAIALADPPCSVAVDLEAALAELARVGEPLTRPDDFARLGASLRGFAADCRDILHRLDPHGAPQGVIVAFCDQVNRRLGALKEDGGAAYGIIIGHSRALTSGAFHYASTLDQADDGGGLAALIAVLDEGLARLGPVIDATFG</sequence>
<reference evidence="3 4" key="1">
    <citation type="submission" date="2016-04" db="EMBL/GenBank/DDBJ databases">
        <title>Draft genome sequence of freshwater magnetotactic bacteria Magnetospirillum marisnigri SP-1 and Magnetospirillum moscoviense BB-1.</title>
        <authorList>
            <person name="Koziaeva V."/>
            <person name="Dziuba M.V."/>
            <person name="Ivanov T.M."/>
            <person name="Kuznetsov B."/>
            <person name="Grouzdev D.S."/>
        </authorList>
    </citation>
    <scope>NUCLEOTIDE SEQUENCE [LARGE SCALE GENOMIC DNA]</scope>
    <source>
        <strain evidence="3 4">SP-1</strain>
    </source>
</reference>
<evidence type="ECO:0008006" key="5">
    <source>
        <dbReference type="Google" id="ProtNLM"/>
    </source>
</evidence>
<dbReference type="InterPro" id="IPR002826">
    <property type="entry name" value="MptE-like"/>
</dbReference>
<dbReference type="InterPro" id="IPR036715">
    <property type="entry name" value="A-2_3-sialylTrfase_sf"/>
</dbReference>
<name>A0A178MN32_9PROT</name>
<comment type="caution">
    <text evidence="3">The sequence shown here is derived from an EMBL/GenBank/DDBJ whole genome shotgun (WGS) entry which is preliminary data.</text>
</comment>
<evidence type="ECO:0000259" key="2">
    <source>
        <dbReference type="Pfam" id="PF20157"/>
    </source>
</evidence>
<dbReference type="STRING" id="1285242.A6A04_01860"/>
<gene>
    <name evidence="3" type="ORF">A6A04_01860</name>
</gene>
<proteinExistence type="predicted"/>
<dbReference type="InterPro" id="IPR045376">
    <property type="entry name" value="Maf_N"/>
</dbReference>
<accession>A0A178MN32</accession>
<evidence type="ECO:0000313" key="4">
    <source>
        <dbReference type="Proteomes" id="UP000078428"/>
    </source>
</evidence>
<organism evidence="3 4">
    <name type="scientific">Paramagnetospirillum marisnigri</name>
    <dbReference type="NCBI Taxonomy" id="1285242"/>
    <lineage>
        <taxon>Bacteria</taxon>
        <taxon>Pseudomonadati</taxon>
        <taxon>Pseudomonadota</taxon>
        <taxon>Alphaproteobacteria</taxon>
        <taxon>Rhodospirillales</taxon>
        <taxon>Magnetospirillaceae</taxon>
        <taxon>Paramagnetospirillum</taxon>
    </lineage>
</organism>